<dbReference type="InterPro" id="IPR025110">
    <property type="entry name" value="AMP-bd_C"/>
</dbReference>
<dbReference type="EMBL" id="AJWK01034406">
    <property type="status" value="NOT_ANNOTATED_CDS"/>
    <property type="molecule type" value="Genomic_DNA"/>
</dbReference>
<feature type="domain" description="AMP-binding enzyme C-terminal" evidence="4">
    <location>
        <begin position="387"/>
        <end position="463"/>
    </location>
</feature>
<evidence type="ECO:0000259" key="3">
    <source>
        <dbReference type="Pfam" id="PF00501"/>
    </source>
</evidence>
<dbReference type="PANTHER" id="PTHR24096">
    <property type="entry name" value="LONG-CHAIN-FATTY-ACID--COA LIGASE"/>
    <property type="match status" value="1"/>
</dbReference>
<dbReference type="VEuPathDB" id="VectorBase:LLOJ009836"/>
<sequence>MSVTKYFAEEKIWRSPTEHTWMFSEKANLGRIILEVLNCHSPKVIQISDDSGVRMTNREIASDAEKIAVGLRQRGAKQGDVVGFVARNGSYLTPALIACFYLDLPINALDVTQNEDEIYSIFRITKPKFIFCDDDMVYVAHKILERLQSSAVIVVIGNDVSGDVNIEELMQEGDSDELKKSLFFVNLLTCLLSGVVRVITTAPFSPEIYVNIVEKYKVTHTLISPIYLNSALESTRITPKSFLSLRTILCIGSLTTDDLVRKLGIYALHGKLFIAYGMSELGSIANYLYEPPKKVCVGILAPGNESVVIAENGDRLGPGETGELCFRTPHQMIEYIENPEATKNSFTNDGFFRTGDLGFYSHDGFLHIVGRCKDLIKYFMSHVSCSEIEKVIKTHPGVRDATVVGISDATCYQLPAAVVARRKNFAISANDIYEIVAKNLPDSHKLRGGIYFVDDIQVTSTGKHKKREIEKYATKMFEMLKSNNDYKSA</sequence>
<dbReference type="InterPro" id="IPR045851">
    <property type="entry name" value="AMP-bd_C_sf"/>
</dbReference>
<dbReference type="VEuPathDB" id="VectorBase:LLONM1_007158"/>
<evidence type="ECO:0000259" key="4">
    <source>
        <dbReference type="Pfam" id="PF13193"/>
    </source>
</evidence>
<dbReference type="GO" id="GO:0005777">
    <property type="term" value="C:peroxisome"/>
    <property type="evidence" value="ECO:0007669"/>
    <property type="project" value="UniProtKB-SubCell"/>
</dbReference>
<dbReference type="PANTHER" id="PTHR24096:SF353">
    <property type="entry name" value="GH16244P-RELATED"/>
    <property type="match status" value="1"/>
</dbReference>
<dbReference type="VEuPathDB" id="VectorBase:LLONM1_011408"/>
<dbReference type="GO" id="GO:0046949">
    <property type="term" value="P:fatty-acyl-CoA biosynthetic process"/>
    <property type="evidence" value="ECO:0007669"/>
    <property type="project" value="TreeGrafter"/>
</dbReference>
<evidence type="ECO:0008006" key="7">
    <source>
        <dbReference type="Google" id="ProtNLM"/>
    </source>
</evidence>
<dbReference type="Pfam" id="PF13193">
    <property type="entry name" value="AMP-binding_C"/>
    <property type="match status" value="1"/>
</dbReference>
<dbReference type="AlphaFoldDB" id="A0A1B0GL65"/>
<dbReference type="SUPFAM" id="SSF56801">
    <property type="entry name" value="Acetyl-CoA synthetase-like"/>
    <property type="match status" value="1"/>
</dbReference>
<organism evidence="5 6">
    <name type="scientific">Lutzomyia longipalpis</name>
    <name type="common">Sand fly</name>
    <dbReference type="NCBI Taxonomy" id="7200"/>
    <lineage>
        <taxon>Eukaryota</taxon>
        <taxon>Metazoa</taxon>
        <taxon>Ecdysozoa</taxon>
        <taxon>Arthropoda</taxon>
        <taxon>Hexapoda</taxon>
        <taxon>Insecta</taxon>
        <taxon>Pterygota</taxon>
        <taxon>Neoptera</taxon>
        <taxon>Endopterygota</taxon>
        <taxon>Diptera</taxon>
        <taxon>Nematocera</taxon>
        <taxon>Psychodoidea</taxon>
        <taxon>Psychodidae</taxon>
        <taxon>Lutzomyia</taxon>
        <taxon>Lutzomyia</taxon>
    </lineage>
</organism>
<proteinExistence type="predicted"/>
<feature type="domain" description="AMP-dependent synthetase/ligase" evidence="3">
    <location>
        <begin position="185"/>
        <end position="335"/>
    </location>
</feature>
<dbReference type="EnsemblMetazoa" id="LLOJ009836-RA">
    <property type="protein sequence ID" value="LLOJ009836-PA"/>
    <property type="gene ID" value="LLOJ009836"/>
</dbReference>
<keyword evidence="6" id="KW-1185">Reference proteome</keyword>
<dbReference type="InterPro" id="IPR000873">
    <property type="entry name" value="AMP-dep_synth/lig_dom"/>
</dbReference>
<evidence type="ECO:0000256" key="2">
    <source>
        <dbReference type="ARBA" id="ARBA00023140"/>
    </source>
</evidence>
<feature type="domain" description="AMP-dependent synthetase/ligase" evidence="3">
    <location>
        <begin position="47"/>
        <end position="159"/>
    </location>
</feature>
<evidence type="ECO:0000256" key="1">
    <source>
        <dbReference type="ARBA" id="ARBA00004275"/>
    </source>
</evidence>
<dbReference type="Gene3D" id="3.30.300.30">
    <property type="match status" value="1"/>
</dbReference>
<name>A0A1B0GL65_LUTLO</name>
<dbReference type="Proteomes" id="UP000092461">
    <property type="component" value="Unassembled WGS sequence"/>
</dbReference>
<evidence type="ECO:0000313" key="6">
    <source>
        <dbReference type="Proteomes" id="UP000092461"/>
    </source>
</evidence>
<comment type="subcellular location">
    <subcellularLocation>
        <location evidence="1">Peroxisome</location>
    </subcellularLocation>
</comment>
<keyword evidence="2" id="KW-0576">Peroxisome</keyword>
<dbReference type="Gene3D" id="3.40.50.12780">
    <property type="entry name" value="N-terminal domain of ligase-like"/>
    <property type="match status" value="2"/>
</dbReference>
<reference evidence="5" key="1">
    <citation type="submission" date="2020-05" db="UniProtKB">
        <authorList>
            <consortium name="EnsemblMetazoa"/>
        </authorList>
    </citation>
    <scope>IDENTIFICATION</scope>
    <source>
        <strain evidence="5">Jacobina</strain>
    </source>
</reference>
<accession>A0A1B0GL65</accession>
<dbReference type="InterPro" id="IPR042099">
    <property type="entry name" value="ANL_N_sf"/>
</dbReference>
<dbReference type="GO" id="GO:0004467">
    <property type="term" value="F:long-chain fatty acid-CoA ligase activity"/>
    <property type="evidence" value="ECO:0007669"/>
    <property type="project" value="TreeGrafter"/>
</dbReference>
<dbReference type="Pfam" id="PF00501">
    <property type="entry name" value="AMP-binding"/>
    <property type="match status" value="2"/>
</dbReference>
<evidence type="ECO:0000313" key="5">
    <source>
        <dbReference type="EnsemblMetazoa" id="LLOJ009836-PA"/>
    </source>
</evidence>
<protein>
    <recommendedName>
        <fullName evidence="7">Acyl-coa synthetase</fullName>
    </recommendedName>
</protein>